<dbReference type="EMBL" id="BAABAQ010000009">
    <property type="protein sequence ID" value="GAA4198826.1"/>
    <property type="molecule type" value="Genomic_DNA"/>
</dbReference>
<gene>
    <name evidence="2" type="ORF">GCM10022252_49850</name>
</gene>
<dbReference type="InterPro" id="IPR043917">
    <property type="entry name" value="DUF5753"/>
</dbReference>
<keyword evidence="3" id="KW-1185">Reference proteome</keyword>
<accession>A0ABP8B775</accession>
<evidence type="ECO:0000313" key="2">
    <source>
        <dbReference type="EMBL" id="GAA4198826.1"/>
    </source>
</evidence>
<evidence type="ECO:0000259" key="1">
    <source>
        <dbReference type="PROSITE" id="PS50943"/>
    </source>
</evidence>
<dbReference type="Proteomes" id="UP001501251">
    <property type="component" value="Unassembled WGS sequence"/>
</dbReference>
<dbReference type="PROSITE" id="PS50943">
    <property type="entry name" value="HTH_CROC1"/>
    <property type="match status" value="1"/>
</dbReference>
<evidence type="ECO:0000313" key="3">
    <source>
        <dbReference type="Proteomes" id="UP001501251"/>
    </source>
</evidence>
<dbReference type="Gene3D" id="1.10.260.40">
    <property type="entry name" value="lambda repressor-like DNA-binding domains"/>
    <property type="match status" value="1"/>
</dbReference>
<dbReference type="CDD" id="cd00093">
    <property type="entry name" value="HTH_XRE"/>
    <property type="match status" value="1"/>
</dbReference>
<protein>
    <submittedName>
        <fullName evidence="2">Helix-turn-helix transcriptional regulator</fullName>
    </submittedName>
</protein>
<dbReference type="InterPro" id="IPR010982">
    <property type="entry name" value="Lambda_DNA-bd_dom_sf"/>
</dbReference>
<comment type="caution">
    <text evidence="2">The sequence shown here is derived from an EMBL/GenBank/DDBJ whole genome shotgun (WGS) entry which is preliminary data.</text>
</comment>
<dbReference type="RefSeq" id="WP_344920450.1">
    <property type="nucleotide sequence ID" value="NZ_BAABAQ010000009.1"/>
</dbReference>
<dbReference type="SMART" id="SM00530">
    <property type="entry name" value="HTH_XRE"/>
    <property type="match status" value="1"/>
</dbReference>
<proteinExistence type="predicted"/>
<reference evidence="3" key="1">
    <citation type="journal article" date="2019" name="Int. J. Syst. Evol. Microbiol.">
        <title>The Global Catalogue of Microorganisms (GCM) 10K type strain sequencing project: providing services to taxonomists for standard genome sequencing and annotation.</title>
        <authorList>
            <consortium name="The Broad Institute Genomics Platform"/>
            <consortium name="The Broad Institute Genome Sequencing Center for Infectious Disease"/>
            <person name="Wu L."/>
            <person name="Ma J."/>
        </authorList>
    </citation>
    <scope>NUCLEOTIDE SEQUENCE [LARGE SCALE GENOMIC DNA]</scope>
    <source>
        <strain evidence="3">JCM 17388</strain>
    </source>
</reference>
<dbReference type="Pfam" id="PF19054">
    <property type="entry name" value="DUF5753"/>
    <property type="match status" value="1"/>
</dbReference>
<dbReference type="SUPFAM" id="SSF47413">
    <property type="entry name" value="lambda repressor-like DNA-binding domains"/>
    <property type="match status" value="1"/>
</dbReference>
<organism evidence="2 3">
    <name type="scientific">Streptosporangium oxazolinicum</name>
    <dbReference type="NCBI Taxonomy" id="909287"/>
    <lineage>
        <taxon>Bacteria</taxon>
        <taxon>Bacillati</taxon>
        <taxon>Actinomycetota</taxon>
        <taxon>Actinomycetes</taxon>
        <taxon>Streptosporangiales</taxon>
        <taxon>Streptosporangiaceae</taxon>
        <taxon>Streptosporangium</taxon>
    </lineage>
</organism>
<name>A0ABP8B775_9ACTN</name>
<sequence length="284" mass="32480">MPEQQGEAKKAFGVRLRNLRLDARLSGRQLSAVTGMRPSKVSRIEHARQNPTEDDIRTWCRACSAENQIPELIAAHRQIDEMWQEHRQQLRQGLKNLSAKNKPLYERTRLMRVYTSLNIPGFLQKPMYVRAVVEAVTQFHALPDDVDEAVQARLGRLQVLTSGPGQFAFAVEASALYVALGDQATMEEQFDFLIAATRMNHVSLGIIPLGTTRNRVWAGENFYIFDEHTVRSDQWTGTYETSRPIEIATFLRIFNLLREQAVYGDAARAEIEAARRYLQSRETF</sequence>
<feature type="domain" description="HTH cro/C1-type" evidence="1">
    <location>
        <begin position="16"/>
        <end position="72"/>
    </location>
</feature>
<dbReference type="InterPro" id="IPR001387">
    <property type="entry name" value="Cro/C1-type_HTH"/>
</dbReference>
<dbReference type="Pfam" id="PF13560">
    <property type="entry name" value="HTH_31"/>
    <property type="match status" value="1"/>
</dbReference>